<keyword evidence="5 12" id="KW-1133">Transmembrane helix</keyword>
<evidence type="ECO:0000256" key="1">
    <source>
        <dbReference type="ARBA" id="ARBA00004141"/>
    </source>
</evidence>
<dbReference type="OrthoDB" id="1447144at2"/>
<protein>
    <submittedName>
        <fullName evidence="13">Cytochrome c oxidase assembly protein subunit 15</fullName>
    </submittedName>
</protein>
<keyword evidence="7" id="KW-0408">Iron</keyword>
<feature type="transmembrane region" description="Helical" evidence="12">
    <location>
        <begin position="96"/>
        <end position="115"/>
    </location>
</feature>
<dbReference type="PANTHER" id="PTHR35457">
    <property type="entry name" value="HEME A SYNTHASE"/>
    <property type="match status" value="1"/>
</dbReference>
<feature type="transmembrane region" description="Helical" evidence="12">
    <location>
        <begin position="20"/>
        <end position="37"/>
    </location>
</feature>
<feature type="transmembrane region" description="Helical" evidence="12">
    <location>
        <begin position="237"/>
        <end position="255"/>
    </location>
</feature>
<accession>A0A316AS76</accession>
<feature type="transmembrane region" description="Helical" evidence="12">
    <location>
        <begin position="300"/>
        <end position="319"/>
    </location>
</feature>
<keyword evidence="9 12" id="KW-0472">Membrane</keyword>
<reference evidence="13 14" key="1">
    <citation type="submission" date="2018-03" db="EMBL/GenBank/DDBJ databases">
        <title>Genomic Encyclopedia of Archaeal and Bacterial Type Strains, Phase II (KMG-II): from individual species to whole genera.</title>
        <authorList>
            <person name="Goeker M."/>
        </authorList>
    </citation>
    <scope>NUCLEOTIDE SEQUENCE [LARGE SCALE GENOMIC DNA]</scope>
    <source>
        <strain evidence="13 14">DSM 100346</strain>
    </source>
</reference>
<feature type="transmembrane region" description="Helical" evidence="12">
    <location>
        <begin position="192"/>
        <end position="210"/>
    </location>
</feature>
<organism evidence="13 14">
    <name type="scientific">Dyadobacter jejuensis</name>
    <dbReference type="NCBI Taxonomy" id="1082580"/>
    <lineage>
        <taxon>Bacteria</taxon>
        <taxon>Pseudomonadati</taxon>
        <taxon>Bacteroidota</taxon>
        <taxon>Cytophagia</taxon>
        <taxon>Cytophagales</taxon>
        <taxon>Spirosomataceae</taxon>
        <taxon>Dyadobacter</taxon>
    </lineage>
</organism>
<dbReference type="Proteomes" id="UP000245880">
    <property type="component" value="Unassembled WGS sequence"/>
</dbReference>
<evidence type="ECO:0000256" key="6">
    <source>
        <dbReference type="ARBA" id="ARBA00023002"/>
    </source>
</evidence>
<evidence type="ECO:0000256" key="7">
    <source>
        <dbReference type="ARBA" id="ARBA00023004"/>
    </source>
</evidence>
<evidence type="ECO:0000256" key="10">
    <source>
        <dbReference type="ARBA" id="ARBA00023157"/>
    </source>
</evidence>
<evidence type="ECO:0000313" key="13">
    <source>
        <dbReference type="EMBL" id="PWJ60159.1"/>
    </source>
</evidence>
<dbReference type="RefSeq" id="WP_109672256.1">
    <property type="nucleotide sequence ID" value="NZ_QGDT01000001.1"/>
</dbReference>
<dbReference type="EMBL" id="QGDT01000001">
    <property type="protein sequence ID" value="PWJ60159.1"/>
    <property type="molecule type" value="Genomic_DNA"/>
</dbReference>
<dbReference type="AlphaFoldDB" id="A0A316AS76"/>
<keyword evidence="14" id="KW-1185">Reference proteome</keyword>
<sequence length="334" mass="37734">MTSLRQHIDPKAIRRLRRVALNTIVTLYLLIMAGGVVRSTGAGMGCPDWPRCFGTWIPPTDVSQLPDNYKEIYGAKLKGEVEFNPVKTWIEYVNRLLGAFTGIMIFCTLLATLAFWNSKRGFFWLALLGFVLVGFQGWLGSKVVSFELHPVVVTVHMLVAIIIVGVLILLFDKADRLAYERSSGLGLKQSRIGWWVLGLTLVQVMLGTQVRENIDEVVRVLGYDARSMWIDHLDFRFYLHRTFSILVLGINLYWFQMIRKTPQGYKDLKGIIVWSVVILGLETATGIIMAYFGVPAFAQPVHLTLGILLLGLQFILFLNTKSKDVEVGRVEKVL</sequence>
<evidence type="ECO:0000256" key="4">
    <source>
        <dbReference type="ARBA" id="ARBA00022723"/>
    </source>
</evidence>
<evidence type="ECO:0000256" key="3">
    <source>
        <dbReference type="ARBA" id="ARBA00022692"/>
    </source>
</evidence>
<evidence type="ECO:0000256" key="12">
    <source>
        <dbReference type="SAM" id="Phobius"/>
    </source>
</evidence>
<proteinExistence type="predicted"/>
<comment type="pathway">
    <text evidence="11">Porphyrin-containing compound metabolism.</text>
</comment>
<keyword evidence="4" id="KW-0479">Metal-binding</keyword>
<dbReference type="GO" id="GO:0016491">
    <property type="term" value="F:oxidoreductase activity"/>
    <property type="evidence" value="ECO:0007669"/>
    <property type="project" value="UniProtKB-KW"/>
</dbReference>
<dbReference type="InterPro" id="IPR003780">
    <property type="entry name" value="COX15/CtaA_fam"/>
</dbReference>
<name>A0A316AS76_9BACT</name>
<feature type="transmembrane region" description="Helical" evidence="12">
    <location>
        <begin position="271"/>
        <end position="294"/>
    </location>
</feature>
<keyword evidence="6" id="KW-0560">Oxidoreductase</keyword>
<dbReference type="Pfam" id="PF02628">
    <property type="entry name" value="COX15-CtaA"/>
    <property type="match status" value="1"/>
</dbReference>
<dbReference type="GO" id="GO:0006784">
    <property type="term" value="P:heme A biosynthetic process"/>
    <property type="evidence" value="ECO:0007669"/>
    <property type="project" value="InterPro"/>
</dbReference>
<feature type="transmembrane region" description="Helical" evidence="12">
    <location>
        <begin position="122"/>
        <end position="139"/>
    </location>
</feature>
<keyword evidence="2" id="KW-1003">Cell membrane</keyword>
<evidence type="ECO:0000256" key="8">
    <source>
        <dbReference type="ARBA" id="ARBA00023133"/>
    </source>
</evidence>
<dbReference type="PANTHER" id="PTHR35457:SF1">
    <property type="entry name" value="HEME A SYNTHASE"/>
    <property type="match status" value="1"/>
</dbReference>
<dbReference type="GO" id="GO:0046872">
    <property type="term" value="F:metal ion binding"/>
    <property type="evidence" value="ECO:0007669"/>
    <property type="project" value="UniProtKB-KW"/>
</dbReference>
<evidence type="ECO:0000256" key="11">
    <source>
        <dbReference type="ARBA" id="ARBA00023444"/>
    </source>
</evidence>
<keyword evidence="3 12" id="KW-0812">Transmembrane</keyword>
<dbReference type="GO" id="GO:0016020">
    <property type="term" value="C:membrane"/>
    <property type="evidence" value="ECO:0007669"/>
    <property type="project" value="UniProtKB-SubCell"/>
</dbReference>
<gene>
    <name evidence="13" type="ORF">CLV98_101336</name>
</gene>
<evidence type="ECO:0000256" key="5">
    <source>
        <dbReference type="ARBA" id="ARBA00022989"/>
    </source>
</evidence>
<evidence type="ECO:0000256" key="2">
    <source>
        <dbReference type="ARBA" id="ARBA00022475"/>
    </source>
</evidence>
<comment type="caution">
    <text evidence="13">The sequence shown here is derived from an EMBL/GenBank/DDBJ whole genome shotgun (WGS) entry which is preliminary data.</text>
</comment>
<keyword evidence="8" id="KW-0350">Heme biosynthesis</keyword>
<dbReference type="InterPro" id="IPR050450">
    <property type="entry name" value="COX15/CtaA_HemeA_synthase"/>
</dbReference>
<evidence type="ECO:0000256" key="9">
    <source>
        <dbReference type="ARBA" id="ARBA00023136"/>
    </source>
</evidence>
<keyword evidence="10" id="KW-1015">Disulfide bond</keyword>
<comment type="subcellular location">
    <subcellularLocation>
        <location evidence="1">Membrane</location>
        <topology evidence="1">Multi-pass membrane protein</topology>
    </subcellularLocation>
</comment>
<feature type="transmembrane region" description="Helical" evidence="12">
    <location>
        <begin position="151"/>
        <end position="171"/>
    </location>
</feature>
<evidence type="ECO:0000313" key="14">
    <source>
        <dbReference type="Proteomes" id="UP000245880"/>
    </source>
</evidence>